<dbReference type="InterPro" id="IPR051159">
    <property type="entry name" value="Hexapeptide_acetyltransf"/>
</dbReference>
<keyword evidence="4" id="KW-1185">Reference proteome</keyword>
<evidence type="ECO:0000313" key="3">
    <source>
        <dbReference type="EMBL" id="MUL39179.1"/>
    </source>
</evidence>
<dbReference type="OrthoDB" id="9815592at2"/>
<dbReference type="CDD" id="cd04647">
    <property type="entry name" value="LbH_MAT_like"/>
    <property type="match status" value="1"/>
</dbReference>
<protein>
    <submittedName>
        <fullName evidence="3">Transferase</fullName>
    </submittedName>
</protein>
<dbReference type="Pfam" id="PF00132">
    <property type="entry name" value="Hexapep"/>
    <property type="match status" value="1"/>
</dbReference>
<evidence type="ECO:0000256" key="2">
    <source>
        <dbReference type="ARBA" id="ARBA00022737"/>
    </source>
</evidence>
<accession>A0A6N8G252</accession>
<organism evidence="3 4">
    <name type="scientific">Gloeocapsopsis dulcis AAB1 = 1H9</name>
    <dbReference type="NCBI Taxonomy" id="1433147"/>
    <lineage>
        <taxon>Bacteria</taxon>
        <taxon>Bacillati</taxon>
        <taxon>Cyanobacteriota</taxon>
        <taxon>Cyanophyceae</taxon>
        <taxon>Oscillatoriophycideae</taxon>
        <taxon>Chroococcales</taxon>
        <taxon>Chroococcaceae</taxon>
        <taxon>Gloeocapsopsis</taxon>
        <taxon>Gloeocapsopsis dulcis</taxon>
    </lineage>
</organism>
<dbReference type="Proteomes" id="UP000441797">
    <property type="component" value="Unassembled WGS sequence"/>
</dbReference>
<evidence type="ECO:0000313" key="4">
    <source>
        <dbReference type="Proteomes" id="UP000441797"/>
    </source>
</evidence>
<dbReference type="InterPro" id="IPR018357">
    <property type="entry name" value="Hexapep_transf_CS"/>
</dbReference>
<comment type="caution">
    <text evidence="3">The sequence shown here is derived from an EMBL/GenBank/DDBJ whole genome shotgun (WGS) entry which is preliminary data.</text>
</comment>
<dbReference type="PROSITE" id="PS00101">
    <property type="entry name" value="HEXAPEP_TRANSFERASES"/>
    <property type="match status" value="1"/>
</dbReference>
<dbReference type="AlphaFoldDB" id="A0A6N8G252"/>
<dbReference type="SUPFAM" id="SSF51161">
    <property type="entry name" value="Trimeric LpxA-like enzymes"/>
    <property type="match status" value="1"/>
</dbReference>
<keyword evidence="2" id="KW-0677">Repeat</keyword>
<dbReference type="InterPro" id="IPR001451">
    <property type="entry name" value="Hexapep"/>
</dbReference>
<proteinExistence type="predicted"/>
<dbReference type="Gene3D" id="2.160.10.10">
    <property type="entry name" value="Hexapeptide repeat proteins"/>
    <property type="match status" value="1"/>
</dbReference>
<dbReference type="GO" id="GO:0031470">
    <property type="term" value="C:carboxysome"/>
    <property type="evidence" value="ECO:0007669"/>
    <property type="project" value="UniProtKB-ARBA"/>
</dbReference>
<dbReference type="PANTHER" id="PTHR23416:SF78">
    <property type="entry name" value="LIPOPOLYSACCHARIDE BIOSYNTHESIS O-ACETYL TRANSFERASE WBBJ-RELATED"/>
    <property type="match status" value="1"/>
</dbReference>
<dbReference type="RefSeq" id="WP_105219009.1">
    <property type="nucleotide sequence ID" value="NZ_CAWNSU010000027.1"/>
</dbReference>
<keyword evidence="1 3" id="KW-0808">Transferase</keyword>
<evidence type="ECO:0000256" key="1">
    <source>
        <dbReference type="ARBA" id="ARBA00022679"/>
    </source>
</evidence>
<dbReference type="GO" id="GO:0016740">
    <property type="term" value="F:transferase activity"/>
    <property type="evidence" value="ECO:0007669"/>
    <property type="project" value="UniProtKB-KW"/>
</dbReference>
<name>A0A6N8G252_9CHRO</name>
<dbReference type="EMBL" id="NAPY01000065">
    <property type="protein sequence ID" value="MUL39179.1"/>
    <property type="molecule type" value="Genomic_DNA"/>
</dbReference>
<reference evidence="3 4" key="1">
    <citation type="journal article" date="2019" name="Front. Microbiol.">
        <title>Genomic Features for Desiccation Tolerance and Sugar Biosynthesis in the Extremophile Gloeocapsopsis sp. UTEX B3054.</title>
        <authorList>
            <person name="Urrejola C."/>
            <person name="Alcorta J."/>
            <person name="Salas L."/>
            <person name="Vasquez M."/>
            <person name="Polz M.F."/>
            <person name="Vicuna R."/>
            <person name="Diez B."/>
        </authorList>
    </citation>
    <scope>NUCLEOTIDE SEQUENCE [LARGE SCALE GENOMIC DNA]</scope>
    <source>
        <strain evidence="3 4">1H9</strain>
    </source>
</reference>
<dbReference type="PANTHER" id="PTHR23416">
    <property type="entry name" value="SIALIC ACID SYNTHASE-RELATED"/>
    <property type="match status" value="1"/>
</dbReference>
<dbReference type="GO" id="GO:0043886">
    <property type="term" value="F:structural constituent of carboxysome shell"/>
    <property type="evidence" value="ECO:0007669"/>
    <property type="project" value="UniProtKB-ARBA"/>
</dbReference>
<dbReference type="InterPro" id="IPR011004">
    <property type="entry name" value="Trimer_LpxA-like_sf"/>
</dbReference>
<sequence length="244" mass="26682">MNINTSSSKQQLFSSERKVNLLWSRVKETAIFLLVGSIPKLPGSLLRQFMYRPIMKRMGKSVYIEFGVEIFGTEHLDMGDEVKILRDVRLTARGQNSQIILRDRVCIERGVNISVVPSEGNCQIEVGERTVIGAYSCIAGPGNIKIGKCCLIASYVGIYANNHIFADPSRYIWDQGVTRKGIVIEDDCWLGNGVTVLDGVTIGQGSVIGAGAVVTKNVPPYSIAVGVPARVVARRGEQKLLARS</sequence>
<gene>
    <name evidence="3" type="ORF">BWI75_23495</name>
</gene>